<dbReference type="InterPro" id="IPR050740">
    <property type="entry name" value="Aldehyde_DH_Superfamily"/>
</dbReference>
<evidence type="ECO:0000256" key="1">
    <source>
        <dbReference type="ARBA" id="ARBA00023002"/>
    </source>
</evidence>
<dbReference type="GO" id="GO:0005737">
    <property type="term" value="C:cytoplasm"/>
    <property type="evidence" value="ECO:0007669"/>
    <property type="project" value="TreeGrafter"/>
</dbReference>
<keyword evidence="1" id="KW-0560">Oxidoreductase</keyword>
<evidence type="ECO:0000259" key="2">
    <source>
        <dbReference type="Pfam" id="PF00171"/>
    </source>
</evidence>
<dbReference type="OrthoDB" id="310895at2759"/>
<organism evidence="3 4">
    <name type="scientific">Microdochium bolleyi</name>
    <dbReference type="NCBI Taxonomy" id="196109"/>
    <lineage>
        <taxon>Eukaryota</taxon>
        <taxon>Fungi</taxon>
        <taxon>Dikarya</taxon>
        <taxon>Ascomycota</taxon>
        <taxon>Pezizomycotina</taxon>
        <taxon>Sordariomycetes</taxon>
        <taxon>Xylariomycetidae</taxon>
        <taxon>Xylariales</taxon>
        <taxon>Microdochiaceae</taxon>
        <taxon>Microdochium</taxon>
    </lineage>
</organism>
<dbReference type="InterPro" id="IPR016161">
    <property type="entry name" value="Ald_DH/histidinol_DH"/>
</dbReference>
<name>A0A136IID1_9PEZI</name>
<proteinExistence type="predicted"/>
<feature type="domain" description="Aldehyde dehydrogenase" evidence="2">
    <location>
        <begin position="24"/>
        <end position="136"/>
    </location>
</feature>
<feature type="non-terminal residue" evidence="3">
    <location>
        <position position="141"/>
    </location>
</feature>
<dbReference type="STRING" id="196109.A0A136IID1"/>
<evidence type="ECO:0000313" key="4">
    <source>
        <dbReference type="Proteomes" id="UP000070501"/>
    </source>
</evidence>
<sequence>MSNLPFTLNDPTLLHEASLLGGKWVQAKSGNRFDVEDPGTCKVWASCANNDVADVDQYVESSQAAYAGWRHTNPRERAKVLMRWHELITAARDDIAALVVHETGKPMAEAQGEVDYANGFAWWFAGEAERVRGSVAQPSVS</sequence>
<gene>
    <name evidence="3" type="ORF">Micbo1qcDRAFT_237684</name>
</gene>
<dbReference type="GO" id="GO:0009450">
    <property type="term" value="P:gamma-aminobutyric acid catabolic process"/>
    <property type="evidence" value="ECO:0007669"/>
    <property type="project" value="TreeGrafter"/>
</dbReference>
<dbReference type="AlphaFoldDB" id="A0A136IID1"/>
<dbReference type="Gene3D" id="3.40.605.10">
    <property type="entry name" value="Aldehyde Dehydrogenase, Chain A, domain 1"/>
    <property type="match status" value="1"/>
</dbReference>
<dbReference type="SUPFAM" id="SSF53720">
    <property type="entry name" value="ALDH-like"/>
    <property type="match status" value="1"/>
</dbReference>
<dbReference type="PANTHER" id="PTHR43353">
    <property type="entry name" value="SUCCINATE-SEMIALDEHYDE DEHYDROGENASE, MITOCHONDRIAL"/>
    <property type="match status" value="1"/>
</dbReference>
<dbReference type="Pfam" id="PF00171">
    <property type="entry name" value="Aldedh"/>
    <property type="match status" value="1"/>
</dbReference>
<dbReference type="Proteomes" id="UP000070501">
    <property type="component" value="Unassembled WGS sequence"/>
</dbReference>
<reference evidence="4" key="1">
    <citation type="submission" date="2016-02" db="EMBL/GenBank/DDBJ databases">
        <title>Draft genome sequence of Microdochium bolleyi, a fungal endophyte of beachgrass.</title>
        <authorList>
            <consortium name="DOE Joint Genome Institute"/>
            <person name="David A.S."/>
            <person name="May G."/>
            <person name="Haridas S."/>
            <person name="Lim J."/>
            <person name="Wang M."/>
            <person name="Labutti K."/>
            <person name="Lipzen A."/>
            <person name="Barry K."/>
            <person name="Grigoriev I.V."/>
        </authorList>
    </citation>
    <scope>NUCLEOTIDE SEQUENCE [LARGE SCALE GENOMIC DNA]</scope>
    <source>
        <strain evidence="4">J235TASD1</strain>
    </source>
</reference>
<dbReference type="GO" id="GO:0004777">
    <property type="term" value="F:succinate-semialdehyde dehydrogenase (NAD+) activity"/>
    <property type="evidence" value="ECO:0007669"/>
    <property type="project" value="TreeGrafter"/>
</dbReference>
<keyword evidence="4" id="KW-1185">Reference proteome</keyword>
<dbReference type="InterPro" id="IPR015590">
    <property type="entry name" value="Aldehyde_DH_dom"/>
</dbReference>
<dbReference type="PANTHER" id="PTHR43353:SF7">
    <property type="entry name" value="SUCCINATE SEMIALDEHYDE DEHYDROGENASE (EUROFUNG)"/>
    <property type="match status" value="1"/>
</dbReference>
<protein>
    <submittedName>
        <fullName evidence="3">Aldehyde/histidinol dehydrogenase</fullName>
    </submittedName>
</protein>
<dbReference type="EMBL" id="KQ964339">
    <property type="protein sequence ID" value="KXJ84746.1"/>
    <property type="molecule type" value="Genomic_DNA"/>
</dbReference>
<dbReference type="InterPro" id="IPR016162">
    <property type="entry name" value="Ald_DH_N"/>
</dbReference>
<dbReference type="InParanoid" id="A0A136IID1"/>
<accession>A0A136IID1</accession>
<evidence type="ECO:0000313" key="3">
    <source>
        <dbReference type="EMBL" id="KXJ84746.1"/>
    </source>
</evidence>